<keyword evidence="1" id="KW-0732">Signal</keyword>
<feature type="signal peptide" evidence="1">
    <location>
        <begin position="1"/>
        <end position="21"/>
    </location>
</feature>
<evidence type="ECO:0000313" key="3">
    <source>
        <dbReference type="Proteomes" id="UP000007599"/>
    </source>
</evidence>
<dbReference type="AlphaFoldDB" id="H8XR28"/>
<dbReference type="RefSeq" id="WP_014389380.1">
    <property type="nucleotide sequence ID" value="NC_017025.1"/>
</dbReference>
<protein>
    <submittedName>
        <fullName evidence="2">Uncharacterized protein</fullName>
    </submittedName>
</protein>
<evidence type="ECO:0000313" key="2">
    <source>
        <dbReference type="EMBL" id="CCG54262.1"/>
    </source>
</evidence>
<feature type="chain" id="PRO_5003617313" evidence="1">
    <location>
        <begin position="22"/>
        <end position="283"/>
    </location>
</feature>
<dbReference type="PATRIC" id="fig|1094466.5.peg.2299"/>
<dbReference type="Proteomes" id="UP000007599">
    <property type="component" value="Chromosome I"/>
</dbReference>
<organism evidence="2 3">
    <name type="scientific">Flavobacterium indicum (strain DSM 17447 / CIP 109464 / GPTSA100-9)</name>
    <dbReference type="NCBI Taxonomy" id="1094466"/>
    <lineage>
        <taxon>Bacteria</taxon>
        <taxon>Pseudomonadati</taxon>
        <taxon>Bacteroidota</taxon>
        <taxon>Flavobacteriia</taxon>
        <taxon>Flavobacteriales</taxon>
        <taxon>Flavobacteriaceae</taxon>
        <taxon>Flavobacterium</taxon>
    </lineage>
</organism>
<reference evidence="3" key="2">
    <citation type="submission" date="2012-03" db="EMBL/GenBank/DDBJ databases">
        <title>Complete genome sequence of Flavobacterium indicum GPTSA100-9T, isolated from warm spring water.</title>
        <authorList>
            <person name="Barbier P."/>
            <person name="Houel A."/>
            <person name="Loux V."/>
            <person name="Poulain J."/>
            <person name="Bernardet J.-F."/>
            <person name="Touchon M."/>
            <person name="Duchaud E."/>
        </authorList>
    </citation>
    <scope>NUCLEOTIDE SEQUENCE [LARGE SCALE GENOMIC DNA]</scope>
    <source>
        <strain evidence="3">DSM 17447 / CIP 109464 / GPTSA100-9</strain>
    </source>
</reference>
<gene>
    <name evidence="2" type="ordered locus">KQS_11755</name>
</gene>
<reference evidence="2 3" key="1">
    <citation type="journal article" date="2012" name="J. Bacteriol.">
        <title>Complete Genome Sequence of Flavobacterium indicum GPSTA100-9T, Isolated from Warm Spring Water.</title>
        <authorList>
            <person name="Barbier P."/>
            <person name="Houel A."/>
            <person name="Loux V."/>
            <person name="Poulain J."/>
            <person name="Bernardet J.F."/>
            <person name="Touchon M."/>
            <person name="Duchaud E."/>
        </authorList>
    </citation>
    <scope>NUCLEOTIDE SEQUENCE [LARGE SCALE GENOMIC DNA]</scope>
    <source>
        <strain evidence="3">DSM 17447 / CIP 109464 / GPTSA100-9</strain>
    </source>
</reference>
<keyword evidence="3" id="KW-1185">Reference proteome</keyword>
<dbReference type="eggNOG" id="ENOG502ZYEK">
    <property type="taxonomic scope" value="Bacteria"/>
</dbReference>
<sequence length="283" mass="32536">MKQINLLKLIFVLLIVNCTFAQFTAKGYKSDEFNQFIASKTYFVLSGDKTYDEEIMNAANRIWKITSFSSLKKEELDSKITDKSASFVLLTTIPGKNMGQNYHYLSLINGGKKSISKYGYGDLIAYCPLNFYINEYNLYDCSYRISNMLESMVISIETVQKNDLNGNTYTLVKKLQEIYNKNTNDIKNRTLLICEESIGNKLKKEEIAGIYPYKFEMCNLEKLKKVIKDKDPNYYYLQPGITMNKSIFVFDPTNGNVVYFEFAIMGLAFNKGDLKDLVKAISN</sequence>
<name>H8XR28_FLAIG</name>
<dbReference type="HOGENOM" id="CLU_982630_0_0_10"/>
<accession>H8XR28</accession>
<proteinExistence type="predicted"/>
<dbReference type="STRING" id="1094466.KQS_11755"/>
<dbReference type="EMBL" id="HE774682">
    <property type="protein sequence ID" value="CCG54262.1"/>
    <property type="molecule type" value="Genomic_DNA"/>
</dbReference>
<dbReference type="KEGG" id="fin:KQS_11755"/>
<dbReference type="OrthoDB" id="9812921at2"/>
<evidence type="ECO:0000256" key="1">
    <source>
        <dbReference type="SAM" id="SignalP"/>
    </source>
</evidence>